<dbReference type="AlphaFoldDB" id="A0AAD6UQA4"/>
<sequence length="363" mass="39751">MLPIRFPPGTFDQLPEVITNPGHLLIPPHQRVQEAQSTAPASWAQDPWQMPPPSAAHRSDAQPTAPRQRAQGAQSTAPASWAQDPWQMPPPSAVHRAVAQPTAVSSAPRQRVQEVQSTAPASWAKASPSRRPVAQPPAVSSAPAAVPRLTAPPFAVAMSKTKATGYRWPPSSTSSKVRADQVAPPCADATDAWHNTSLMIYYPRESLDTQVPIIIPFAPTHGPGLEGVAMTELICNRGLLEPDTPIGSFLRPGHKWAGATGRLVLEWPGYDVQIFYLPLQHDKRRYLQRGTLGKLIARGVRTFIEHYGDPNIVPGTRFVRVGQHSNWAQFEQFRLLEVISLDGLDFYLRVAVVPLPGVPHYDV</sequence>
<reference evidence="2" key="1">
    <citation type="submission" date="2023-03" db="EMBL/GenBank/DDBJ databases">
        <title>Massive genome expansion in bonnet fungi (Mycena s.s.) driven by repeated elements and novel gene families across ecological guilds.</title>
        <authorList>
            <consortium name="Lawrence Berkeley National Laboratory"/>
            <person name="Harder C.B."/>
            <person name="Miyauchi S."/>
            <person name="Viragh M."/>
            <person name="Kuo A."/>
            <person name="Thoen E."/>
            <person name="Andreopoulos B."/>
            <person name="Lu D."/>
            <person name="Skrede I."/>
            <person name="Drula E."/>
            <person name="Henrissat B."/>
            <person name="Morin E."/>
            <person name="Kohler A."/>
            <person name="Barry K."/>
            <person name="LaButti K."/>
            <person name="Morin E."/>
            <person name="Salamov A."/>
            <person name="Lipzen A."/>
            <person name="Mereny Z."/>
            <person name="Hegedus B."/>
            <person name="Baldrian P."/>
            <person name="Stursova M."/>
            <person name="Weitz H."/>
            <person name="Taylor A."/>
            <person name="Grigoriev I.V."/>
            <person name="Nagy L.G."/>
            <person name="Martin F."/>
            <person name="Kauserud H."/>
        </authorList>
    </citation>
    <scope>NUCLEOTIDE SEQUENCE</scope>
    <source>
        <strain evidence="2">9144</strain>
    </source>
</reference>
<feature type="compositionally biased region" description="Low complexity" evidence="1">
    <location>
        <begin position="132"/>
        <end position="144"/>
    </location>
</feature>
<feature type="compositionally biased region" description="Polar residues" evidence="1">
    <location>
        <begin position="102"/>
        <end position="120"/>
    </location>
</feature>
<keyword evidence="3" id="KW-1185">Reference proteome</keyword>
<evidence type="ECO:0000313" key="2">
    <source>
        <dbReference type="EMBL" id="KAJ7192420.1"/>
    </source>
</evidence>
<name>A0AAD6UQA4_9AGAR</name>
<accession>A0AAD6UQA4</accession>
<feature type="region of interest" description="Disordered" evidence="1">
    <location>
        <begin position="31"/>
        <end position="144"/>
    </location>
</feature>
<protein>
    <submittedName>
        <fullName evidence="2">Uncharacterized protein</fullName>
    </submittedName>
</protein>
<evidence type="ECO:0000256" key="1">
    <source>
        <dbReference type="SAM" id="MobiDB-lite"/>
    </source>
</evidence>
<organism evidence="2 3">
    <name type="scientific">Mycena pura</name>
    <dbReference type="NCBI Taxonomy" id="153505"/>
    <lineage>
        <taxon>Eukaryota</taxon>
        <taxon>Fungi</taxon>
        <taxon>Dikarya</taxon>
        <taxon>Basidiomycota</taxon>
        <taxon>Agaricomycotina</taxon>
        <taxon>Agaricomycetes</taxon>
        <taxon>Agaricomycetidae</taxon>
        <taxon>Agaricales</taxon>
        <taxon>Marasmiineae</taxon>
        <taxon>Mycenaceae</taxon>
        <taxon>Mycena</taxon>
    </lineage>
</organism>
<proteinExistence type="predicted"/>
<comment type="caution">
    <text evidence="2">The sequence shown here is derived from an EMBL/GenBank/DDBJ whole genome shotgun (WGS) entry which is preliminary data.</text>
</comment>
<gene>
    <name evidence="2" type="ORF">GGX14DRAFT_406370</name>
</gene>
<evidence type="ECO:0000313" key="3">
    <source>
        <dbReference type="Proteomes" id="UP001219525"/>
    </source>
</evidence>
<dbReference type="EMBL" id="JARJCW010000120">
    <property type="protein sequence ID" value="KAJ7192420.1"/>
    <property type="molecule type" value="Genomic_DNA"/>
</dbReference>
<dbReference type="Proteomes" id="UP001219525">
    <property type="component" value="Unassembled WGS sequence"/>
</dbReference>
<feature type="region of interest" description="Disordered" evidence="1">
    <location>
        <begin position="162"/>
        <end position="183"/>
    </location>
</feature>